<dbReference type="GO" id="GO:0005737">
    <property type="term" value="C:cytoplasm"/>
    <property type="evidence" value="ECO:0007669"/>
    <property type="project" value="TreeGrafter"/>
</dbReference>
<dbReference type="InterPro" id="IPR011990">
    <property type="entry name" value="TPR-like_helical_dom_sf"/>
</dbReference>
<dbReference type="Gene3D" id="1.25.40.10">
    <property type="entry name" value="Tetratricopeptide repeat domain"/>
    <property type="match status" value="1"/>
</dbReference>
<dbReference type="GO" id="GO:0042026">
    <property type="term" value="P:protein refolding"/>
    <property type="evidence" value="ECO:0007669"/>
    <property type="project" value="TreeGrafter"/>
</dbReference>
<evidence type="ECO:0000256" key="2">
    <source>
        <dbReference type="ARBA" id="ARBA00023186"/>
    </source>
</evidence>
<dbReference type="OrthoDB" id="9779889at2"/>
<dbReference type="EMBL" id="ACCL02000007">
    <property type="protein sequence ID" value="EET61182.1"/>
    <property type="molecule type" value="Genomic_DNA"/>
</dbReference>
<dbReference type="PANTHER" id="PTHR43096">
    <property type="entry name" value="DNAJ HOMOLOG 1, MITOCHONDRIAL-RELATED"/>
    <property type="match status" value="1"/>
</dbReference>
<dbReference type="RefSeq" id="WP_006861620.1">
    <property type="nucleotide sequence ID" value="NZ_ACCL02000007.1"/>
</dbReference>
<feature type="compositionally biased region" description="Basic and acidic residues" evidence="3">
    <location>
        <begin position="30"/>
        <end position="39"/>
    </location>
</feature>
<keyword evidence="6" id="KW-1185">Reference proteome</keyword>
<feature type="region of interest" description="Disordered" evidence="3">
    <location>
        <begin position="28"/>
        <end position="85"/>
    </location>
</feature>
<dbReference type="SMART" id="SM00271">
    <property type="entry name" value="DnaJ"/>
    <property type="match status" value="1"/>
</dbReference>
<dbReference type="SUPFAM" id="SSF46565">
    <property type="entry name" value="Chaperone J-domain"/>
    <property type="match status" value="1"/>
</dbReference>
<name>C6LDX8_9FIRM</name>
<dbReference type="CDD" id="cd06257">
    <property type="entry name" value="DnaJ"/>
    <property type="match status" value="1"/>
</dbReference>
<dbReference type="AlphaFoldDB" id="C6LDX8"/>
<proteinExistence type="predicted"/>
<dbReference type="InterPro" id="IPR001623">
    <property type="entry name" value="DnaJ_domain"/>
</dbReference>
<evidence type="ECO:0000259" key="4">
    <source>
        <dbReference type="PROSITE" id="PS50076"/>
    </source>
</evidence>
<keyword evidence="1" id="KW-0235">DNA replication</keyword>
<dbReference type="Proteomes" id="UP000005561">
    <property type="component" value="Unassembled WGS sequence"/>
</dbReference>
<accession>C6LDX8</accession>
<keyword evidence="2" id="KW-0143">Chaperone</keyword>
<protein>
    <submittedName>
        <fullName evidence="5">DnaJ domain protein</fullName>
    </submittedName>
</protein>
<dbReference type="PRINTS" id="PR00625">
    <property type="entry name" value="JDOMAIN"/>
</dbReference>
<evidence type="ECO:0000313" key="6">
    <source>
        <dbReference type="Proteomes" id="UP000005561"/>
    </source>
</evidence>
<organism evidence="5 6">
    <name type="scientific">Marvinbryantia formatexigens DSM 14469</name>
    <dbReference type="NCBI Taxonomy" id="478749"/>
    <lineage>
        <taxon>Bacteria</taxon>
        <taxon>Bacillati</taxon>
        <taxon>Bacillota</taxon>
        <taxon>Clostridia</taxon>
        <taxon>Lachnospirales</taxon>
        <taxon>Lachnospiraceae</taxon>
        <taxon>Marvinbryantia</taxon>
    </lineage>
</organism>
<dbReference type="Gene3D" id="1.10.287.110">
    <property type="entry name" value="DnaJ domain"/>
    <property type="match status" value="1"/>
</dbReference>
<reference evidence="5" key="1">
    <citation type="submission" date="2009-07" db="EMBL/GenBank/DDBJ databases">
        <authorList>
            <person name="Weinstock G."/>
            <person name="Sodergren E."/>
            <person name="Clifton S."/>
            <person name="Fulton L."/>
            <person name="Fulton B."/>
            <person name="Courtney L."/>
            <person name="Fronick C."/>
            <person name="Harrison M."/>
            <person name="Strong C."/>
            <person name="Farmer C."/>
            <person name="Delahaunty K."/>
            <person name="Markovic C."/>
            <person name="Hall O."/>
            <person name="Minx P."/>
            <person name="Tomlinson C."/>
            <person name="Mitreva M."/>
            <person name="Nelson J."/>
            <person name="Hou S."/>
            <person name="Wollam A."/>
            <person name="Pepin K.H."/>
            <person name="Johnson M."/>
            <person name="Bhonagiri V."/>
            <person name="Nash W.E."/>
            <person name="Warren W."/>
            <person name="Chinwalla A."/>
            <person name="Mardis E.R."/>
            <person name="Wilson R.K."/>
        </authorList>
    </citation>
    <scope>NUCLEOTIDE SEQUENCE [LARGE SCALE GENOMIC DNA]</scope>
    <source>
        <strain evidence="5">DSM 14469</strain>
    </source>
</reference>
<dbReference type="STRING" id="168384.SAMN05660368_01141"/>
<dbReference type="Pfam" id="PF00226">
    <property type="entry name" value="DnaJ"/>
    <property type="match status" value="1"/>
</dbReference>
<gene>
    <name evidence="5" type="ORF">BRYFOR_06827</name>
</gene>
<sequence length="251" mass="29009">MVDDPYKVLGVPENATKDEIKKAYRKKAKEYHPDLHPDDPQAAEKMNEINEAYDMLNNPEKYKKEQQKSQQNSYSYGNTYERNSERGSTYGNGWGGYRNEGNGGGYGGFGDFNFDDLFSFRGRTYTPPKAKVEPGDSEEIRQAIDLINIREFARANEILNQILGKDRNARWYYLSSLSNYGMGNHIQAVEQIQKAIQKEPENRLYQNTLQSFQNSGTAYNQDGQEYQKYADGMNKICRSFCVIQMFCMFCR</sequence>
<evidence type="ECO:0000256" key="3">
    <source>
        <dbReference type="SAM" id="MobiDB-lite"/>
    </source>
</evidence>
<dbReference type="GO" id="GO:0051082">
    <property type="term" value="F:unfolded protein binding"/>
    <property type="evidence" value="ECO:0007669"/>
    <property type="project" value="TreeGrafter"/>
</dbReference>
<evidence type="ECO:0000313" key="5">
    <source>
        <dbReference type="EMBL" id="EET61182.1"/>
    </source>
</evidence>
<evidence type="ECO:0000256" key="1">
    <source>
        <dbReference type="ARBA" id="ARBA00022705"/>
    </source>
</evidence>
<dbReference type="InterPro" id="IPR036869">
    <property type="entry name" value="J_dom_sf"/>
</dbReference>
<comment type="caution">
    <text evidence="5">The sequence shown here is derived from an EMBL/GenBank/DDBJ whole genome shotgun (WGS) entry which is preliminary data.</text>
</comment>
<feature type="domain" description="J" evidence="4">
    <location>
        <begin position="4"/>
        <end position="75"/>
    </location>
</feature>
<dbReference type="GO" id="GO:0006260">
    <property type="term" value="P:DNA replication"/>
    <property type="evidence" value="ECO:0007669"/>
    <property type="project" value="UniProtKB-KW"/>
</dbReference>
<dbReference type="eggNOG" id="COG0484">
    <property type="taxonomic scope" value="Bacteria"/>
</dbReference>
<dbReference type="PANTHER" id="PTHR43096:SF52">
    <property type="entry name" value="DNAJ HOMOLOG 1, MITOCHONDRIAL-RELATED"/>
    <property type="match status" value="1"/>
</dbReference>
<dbReference type="SUPFAM" id="SSF48452">
    <property type="entry name" value="TPR-like"/>
    <property type="match status" value="1"/>
</dbReference>
<dbReference type="PROSITE" id="PS50076">
    <property type="entry name" value="DNAJ_2"/>
    <property type="match status" value="1"/>
</dbReference>